<evidence type="ECO:0000313" key="2">
    <source>
        <dbReference type="EMBL" id="MFD0763009.1"/>
    </source>
</evidence>
<organism evidence="2 3">
    <name type="scientific">Lutibacter aestuarii</name>
    <dbReference type="NCBI Taxonomy" id="861111"/>
    <lineage>
        <taxon>Bacteria</taxon>
        <taxon>Pseudomonadati</taxon>
        <taxon>Bacteroidota</taxon>
        <taxon>Flavobacteriia</taxon>
        <taxon>Flavobacteriales</taxon>
        <taxon>Flavobacteriaceae</taxon>
        <taxon>Lutibacter</taxon>
    </lineage>
</organism>
<sequence length="55" mass="6492">MKLIPHILIGLLMAVIFLKQFEAYKAKPTLKQRSKFINFLIGYVVLVMLLLWSWN</sequence>
<accession>A0ABW2ZAI0</accession>
<dbReference type="RefSeq" id="WP_386783579.1">
    <property type="nucleotide sequence ID" value="NZ_JBHTIC010000020.1"/>
</dbReference>
<keyword evidence="1" id="KW-0472">Membrane</keyword>
<feature type="transmembrane region" description="Helical" evidence="1">
    <location>
        <begin position="6"/>
        <end position="24"/>
    </location>
</feature>
<name>A0ABW2ZAI0_9FLAO</name>
<feature type="transmembrane region" description="Helical" evidence="1">
    <location>
        <begin position="36"/>
        <end position="54"/>
    </location>
</feature>
<keyword evidence="1" id="KW-0812">Transmembrane</keyword>
<keyword evidence="1" id="KW-1133">Transmembrane helix</keyword>
<dbReference type="Proteomes" id="UP001597032">
    <property type="component" value="Unassembled WGS sequence"/>
</dbReference>
<protein>
    <submittedName>
        <fullName evidence="2">Uncharacterized protein</fullName>
    </submittedName>
</protein>
<keyword evidence="3" id="KW-1185">Reference proteome</keyword>
<evidence type="ECO:0000256" key="1">
    <source>
        <dbReference type="SAM" id="Phobius"/>
    </source>
</evidence>
<comment type="caution">
    <text evidence="2">The sequence shown here is derived from an EMBL/GenBank/DDBJ whole genome shotgun (WGS) entry which is preliminary data.</text>
</comment>
<gene>
    <name evidence="2" type="ORF">ACFQZW_13035</name>
</gene>
<reference evidence="3" key="1">
    <citation type="journal article" date="2019" name="Int. J. Syst. Evol. Microbiol.">
        <title>The Global Catalogue of Microorganisms (GCM) 10K type strain sequencing project: providing services to taxonomists for standard genome sequencing and annotation.</title>
        <authorList>
            <consortium name="The Broad Institute Genomics Platform"/>
            <consortium name="The Broad Institute Genome Sequencing Center for Infectious Disease"/>
            <person name="Wu L."/>
            <person name="Ma J."/>
        </authorList>
    </citation>
    <scope>NUCLEOTIDE SEQUENCE [LARGE SCALE GENOMIC DNA]</scope>
    <source>
        <strain evidence="3">CCUG 60022</strain>
    </source>
</reference>
<proteinExistence type="predicted"/>
<evidence type="ECO:0000313" key="3">
    <source>
        <dbReference type="Proteomes" id="UP001597032"/>
    </source>
</evidence>
<dbReference type="EMBL" id="JBHTIC010000020">
    <property type="protein sequence ID" value="MFD0763009.1"/>
    <property type="molecule type" value="Genomic_DNA"/>
</dbReference>